<evidence type="ECO:0000313" key="2">
    <source>
        <dbReference type="EMBL" id="KAG5485554.1"/>
    </source>
</evidence>
<dbReference type="OrthoDB" id="262489at2759"/>
<dbReference type="SUPFAM" id="SSF48403">
    <property type="entry name" value="Ankyrin repeat"/>
    <property type="match status" value="1"/>
</dbReference>
<feature type="region of interest" description="Disordered" evidence="1">
    <location>
        <begin position="1139"/>
        <end position="1158"/>
    </location>
</feature>
<dbReference type="GeneID" id="92517517"/>
<dbReference type="InterPro" id="IPR036770">
    <property type="entry name" value="Ankyrin_rpt-contain_sf"/>
</dbReference>
<protein>
    <submittedName>
        <fullName evidence="2">Uncharacterized protein</fullName>
    </submittedName>
</protein>
<name>A0A836KSC3_9TRYP</name>
<proteinExistence type="predicted"/>
<evidence type="ECO:0000256" key="1">
    <source>
        <dbReference type="SAM" id="MobiDB-lite"/>
    </source>
</evidence>
<reference evidence="3" key="1">
    <citation type="journal article" date="2021" name="Microbiol. Resour. Announc.">
        <title>LGAAP: Leishmaniinae Genome Assembly and Annotation Pipeline.</title>
        <authorList>
            <person name="Almutairi H."/>
            <person name="Urbaniak M.D."/>
            <person name="Bates M.D."/>
            <person name="Jariyapan N."/>
            <person name="Kwakye-Nuako G."/>
            <person name="Thomaz-Soccol V."/>
            <person name="Al-Salem W.S."/>
            <person name="Dillon R.J."/>
            <person name="Bates P.A."/>
            <person name="Gatherer D."/>
        </authorList>
    </citation>
    <scope>NUCLEOTIDE SEQUENCE [LARGE SCALE GENOMIC DNA]</scope>
</reference>
<organism evidence="2 3">
    <name type="scientific">Leishmania martiniquensis</name>
    <dbReference type="NCBI Taxonomy" id="1580590"/>
    <lineage>
        <taxon>Eukaryota</taxon>
        <taxon>Discoba</taxon>
        <taxon>Euglenozoa</taxon>
        <taxon>Kinetoplastea</taxon>
        <taxon>Metakinetoplastina</taxon>
        <taxon>Trypanosomatida</taxon>
        <taxon>Trypanosomatidae</taxon>
        <taxon>Leishmaniinae</taxon>
        <taxon>Leishmania</taxon>
    </lineage>
</organism>
<feature type="compositionally biased region" description="Polar residues" evidence="1">
    <location>
        <begin position="1139"/>
        <end position="1152"/>
    </location>
</feature>
<dbReference type="EMBL" id="JAFEUZ010000009">
    <property type="protein sequence ID" value="KAG5485554.1"/>
    <property type="molecule type" value="Genomic_DNA"/>
</dbReference>
<reference evidence="3" key="2">
    <citation type="journal article" date="2021" name="Sci. Data">
        <title>Chromosome-scale genome sequencing, assembly and annotation of six genomes from subfamily Leishmaniinae.</title>
        <authorList>
            <person name="Almutairi H."/>
            <person name="Urbaniak M.D."/>
            <person name="Bates M.D."/>
            <person name="Jariyapan N."/>
            <person name="Kwakye-Nuako G."/>
            <person name="Thomaz Soccol V."/>
            <person name="Al-Salem W.S."/>
            <person name="Dillon R.J."/>
            <person name="Bates P.A."/>
            <person name="Gatherer D."/>
        </authorList>
    </citation>
    <scope>NUCLEOTIDE SEQUENCE [LARGE SCALE GENOMIC DNA]</scope>
</reference>
<dbReference type="RefSeq" id="XP_067180850.1">
    <property type="nucleotide sequence ID" value="XM_067325005.1"/>
</dbReference>
<dbReference type="Proteomes" id="UP000673552">
    <property type="component" value="Unassembled WGS sequence"/>
</dbReference>
<dbReference type="SMART" id="SM00248">
    <property type="entry name" value="ANK"/>
    <property type="match status" value="1"/>
</dbReference>
<keyword evidence="3" id="KW-1185">Reference proteome</keyword>
<evidence type="ECO:0000313" key="3">
    <source>
        <dbReference type="Proteomes" id="UP000673552"/>
    </source>
</evidence>
<dbReference type="KEGG" id="lmat:92517517"/>
<comment type="caution">
    <text evidence="2">The sequence shown here is derived from an EMBL/GenBank/DDBJ whole genome shotgun (WGS) entry which is preliminary data.</text>
</comment>
<accession>A0A836KSC3</accession>
<sequence length="1529" mass="164779">MTSETADLPTSAAPLLEEVKKWFVSAPWESAGGTAGEPTAAIVLCELLECSRLRHLLFTATARCAEQERASDRTERRFASTRVAAGDATAVRTNDASRCGRQPRTPSPCATPTITNAKMVCAAVRQRFQRLLANSSPCVKEFYRATRRADVILSSTAFRAISAAPAAPPSSACAGDIDAADVFWALILYLSAALCWRRRRSLEAQRRAEVFSEDVVSSSRDASERHPLHLHTSSRSSWWESTHSSLSSAEHLADVAVQHGAAGGTGTDLFSIALRSHYTIGKAAAANMSPSHCRSSLERLLPLLERHLSAAQLWRQPSLLAALDVLARGFATTERRVHAPSSGEGMGIAARCPLCYATALDNELAVEALVHLRCYAAAYHDAEDAEGGTGARHGRQRGAADGSDEAELNSCEVGWIAACRIALWNSCRASLWRLCHPPFFCAATSCPPYRELREGAERTAQHPGWSRRAVLEALWVSWWRAEVWLTPCPLSSETASPADAFFRDAAARWRSALLFMDVVLPTQEAAARDSCREGAGGGDATERCLRNQRALLAHLVQLPLVTERTPQALSPCRDQKSERICPTGTRNRSTSGTVLHWLSQHGDVPLLTLLCRSLDGGSAATVAGCAPMRKAIAGGAAAPAHFVRLGAAHWRDEKTEDGRSHRAALAAHEAAANCAVASMSVTAGQSVSTGPGRSLGSAASSVWGLHLVDSLGRNALDLACRRQHLPCVRFLLQAGLSPDSLTVLVSDNCVESLPLPLLQLLYDPSLLEGADSSRSTPRMGVAERLRQSTCPAAAASRTLAQLAFRLWTEKVRQLSIAPQAANDEGFVLDQWLAAYVRCQAAQDRVLRPAMAALEFDPYEPVARLVLLSVLMRKLSDWLDTTPPFVRYSPHDLPVGNSDNLRGDEASSWSPLTPSRLQPALLSLRQLRMHHTVALRLYTQLTCPLGRTLLRRAVDARCAVCDALAARGDRAASALLAAAATASTAGAGRGGDEVAKRDVVATPTTTSAPPVPVISSLAPSEPAKSRQELQVLYSRVLSESQTLEARLVAEYRRCLSAMEASDESERHCRRGGTPLWQQRPSPVATILSGSHCECCATATPRIHVNGGSRDNGDGSALYASAVIPSAMALRAARWETGAKPQSIQLQSRQQATAQHPADSSDCIVEPTMWSFMSTPQQVWLRLPEGVDVDRLLCENDGGGFGVVAEDMPPTAPVQRGDLVTFHCSSCGDGVSRSDGTSATIEQRKGPDAEECRGSPQFVVQQVFSERRTSPYLVWRSVTADEGTYQHRPPPARLVLPYATAVRPTPWAVAPRCTNTARGPSQDTVTLHACCLPVSYVARMTSAQLHSHHPLDWLLQTPQAATSPSPAVESGLADVLTALQSNMEWTARWALTVWAGHQPCWLEERMQPAGHSSGASRGRRDKVAKGALALLGREDSSHHDEEQLSGDMERDVVRLTDPFWTWDDAGVVDGHHSCPINDGRRMLRVLLAPTSGDTVPSEAHQLPGKGHWPSQAEGYSAAVTTDVVVGCAGVV</sequence>
<dbReference type="InterPro" id="IPR002110">
    <property type="entry name" value="Ankyrin_rpt"/>
</dbReference>
<dbReference type="Gene3D" id="1.25.40.20">
    <property type="entry name" value="Ankyrin repeat-containing domain"/>
    <property type="match status" value="1"/>
</dbReference>
<gene>
    <name evidence="2" type="ORF">LSCM1_07642</name>
</gene>